<comment type="similarity">
    <text evidence="1">Belongs to the oxygen-dependent FAD-linked oxidoreductase family.</text>
</comment>
<protein>
    <recommendedName>
        <fullName evidence="5">FAD-binding PCMH-type domain-containing protein</fullName>
    </recommendedName>
</protein>
<evidence type="ECO:0000259" key="5">
    <source>
        <dbReference type="PROSITE" id="PS51387"/>
    </source>
</evidence>
<dbReference type="InterPro" id="IPR036318">
    <property type="entry name" value="FAD-bd_PCMH-like_sf"/>
</dbReference>
<keyword evidence="2" id="KW-0285">Flavoprotein</keyword>
<sequence>MVTIAVSVELTNNVPTTMCKRIKSRLPGRISYPGDPVYTNSLSSYYSEQERELDPSCVFTPTSTADVSRFLKLMAKDYDDRSSVTRFAVRSGGHQYFAGAANIDGGITIDMRGMRDLTFNHDFTVASIGGGAIWSEDVYPYLVAHNRTAAGARLPGIGIGGFVTGGRRNGFACDNVVGYEVVLASGEVVKATASSAAEINYSFKNSVAAVYSELFQIYNDTLPELMNKNIPGAGVQWLIQPQAVTNGTNSLGLAPNVTDLVSVDIVVGWNNTADDDFMSAFLNTLTDKHVEVLTKRGVHIPFIHLNYAGKSQDPIGSYDHDGDIKKHFQAISKKYDPNGVFQTKVPGGFKLFT</sequence>
<evidence type="ECO:0000256" key="1">
    <source>
        <dbReference type="ARBA" id="ARBA00005466"/>
    </source>
</evidence>
<reference evidence="6 7" key="1">
    <citation type="submission" date="2018-06" db="EMBL/GenBank/DDBJ databases">
        <title>Complete Genomes of Monosporascus.</title>
        <authorList>
            <person name="Robinson A.J."/>
            <person name="Natvig D.O."/>
        </authorList>
    </citation>
    <scope>NUCLEOTIDE SEQUENCE [LARGE SCALE GENOMIC DNA]</scope>
    <source>
        <strain evidence="6 7">CBS 609.92</strain>
    </source>
</reference>
<evidence type="ECO:0000256" key="2">
    <source>
        <dbReference type="ARBA" id="ARBA00022630"/>
    </source>
</evidence>
<evidence type="ECO:0000313" key="6">
    <source>
        <dbReference type="EMBL" id="RYO94889.1"/>
    </source>
</evidence>
<dbReference type="Pfam" id="PF01565">
    <property type="entry name" value="FAD_binding_4"/>
    <property type="match status" value="1"/>
</dbReference>
<evidence type="ECO:0000313" key="7">
    <source>
        <dbReference type="Proteomes" id="UP000294003"/>
    </source>
</evidence>
<dbReference type="InterPro" id="IPR006094">
    <property type="entry name" value="Oxid_FAD_bind_N"/>
</dbReference>
<dbReference type="EMBL" id="QJNS01000006">
    <property type="protein sequence ID" value="RYO94889.1"/>
    <property type="molecule type" value="Genomic_DNA"/>
</dbReference>
<dbReference type="Proteomes" id="UP000294003">
    <property type="component" value="Unassembled WGS sequence"/>
</dbReference>
<evidence type="ECO:0000256" key="4">
    <source>
        <dbReference type="ARBA" id="ARBA00023002"/>
    </source>
</evidence>
<evidence type="ECO:0000256" key="3">
    <source>
        <dbReference type="ARBA" id="ARBA00022827"/>
    </source>
</evidence>
<dbReference type="SUPFAM" id="SSF56176">
    <property type="entry name" value="FAD-binding/transporter-associated domain-like"/>
    <property type="match status" value="1"/>
</dbReference>
<keyword evidence="3" id="KW-0274">FAD</keyword>
<feature type="domain" description="FAD-binding PCMH-type" evidence="5">
    <location>
        <begin position="51"/>
        <end position="217"/>
    </location>
</feature>
<gene>
    <name evidence="6" type="ORF">DL762_000323</name>
</gene>
<dbReference type="PROSITE" id="PS51387">
    <property type="entry name" value="FAD_PCMH"/>
    <property type="match status" value="1"/>
</dbReference>
<dbReference type="PANTHER" id="PTHR42973:SF22">
    <property type="entry name" value="FAD-BINDING PCMH-TYPE DOMAIN-CONTAINING PROTEIN-RELATED"/>
    <property type="match status" value="1"/>
</dbReference>
<comment type="caution">
    <text evidence="6">The sequence shown here is derived from an EMBL/GenBank/DDBJ whole genome shotgun (WGS) entry which is preliminary data.</text>
</comment>
<dbReference type="InterPro" id="IPR016169">
    <property type="entry name" value="FAD-bd_PCMH_sub2"/>
</dbReference>
<keyword evidence="7" id="KW-1185">Reference proteome</keyword>
<dbReference type="PANTHER" id="PTHR42973">
    <property type="entry name" value="BINDING OXIDOREDUCTASE, PUTATIVE (AFU_ORTHOLOGUE AFUA_1G17690)-RELATED"/>
    <property type="match status" value="1"/>
</dbReference>
<dbReference type="InterPro" id="IPR050416">
    <property type="entry name" value="FAD-linked_Oxidoreductase"/>
</dbReference>
<organism evidence="6 7">
    <name type="scientific">Monosporascus cannonballus</name>
    <dbReference type="NCBI Taxonomy" id="155416"/>
    <lineage>
        <taxon>Eukaryota</taxon>
        <taxon>Fungi</taxon>
        <taxon>Dikarya</taxon>
        <taxon>Ascomycota</taxon>
        <taxon>Pezizomycotina</taxon>
        <taxon>Sordariomycetes</taxon>
        <taxon>Xylariomycetidae</taxon>
        <taxon>Xylariales</taxon>
        <taxon>Xylariales incertae sedis</taxon>
        <taxon>Monosporascus</taxon>
    </lineage>
</organism>
<proteinExistence type="inferred from homology"/>
<keyword evidence="4" id="KW-0560">Oxidoreductase</keyword>
<dbReference type="InterPro" id="IPR016166">
    <property type="entry name" value="FAD-bd_PCMH"/>
</dbReference>
<accession>A0ABY0HK20</accession>
<name>A0ABY0HK20_9PEZI</name>
<dbReference type="Gene3D" id="3.30.465.10">
    <property type="match status" value="1"/>
</dbReference>